<evidence type="ECO:0000256" key="2">
    <source>
        <dbReference type="ARBA" id="ARBA00022737"/>
    </source>
</evidence>
<evidence type="ECO:0000259" key="8">
    <source>
        <dbReference type="PROSITE" id="PS50103"/>
    </source>
</evidence>
<dbReference type="InterPro" id="IPR036855">
    <property type="entry name" value="Znf_CCCH_sf"/>
</dbReference>
<dbReference type="InterPro" id="IPR000571">
    <property type="entry name" value="Znf_CCCH"/>
</dbReference>
<keyword evidence="10" id="KW-1185">Reference proteome</keyword>
<dbReference type="SMART" id="SM00356">
    <property type="entry name" value="ZnF_C3H1"/>
    <property type="match status" value="2"/>
</dbReference>
<evidence type="ECO:0000256" key="1">
    <source>
        <dbReference type="ARBA" id="ARBA00022723"/>
    </source>
</evidence>
<dbReference type="PANTHER" id="PTHR12547:SF175">
    <property type="entry name" value="ZINC FINGER CCCH DOMAIN-CONTAINING PROTEIN 15-LIKE"/>
    <property type="match status" value="1"/>
</dbReference>
<dbReference type="InterPro" id="IPR045877">
    <property type="entry name" value="ZFP36-like"/>
</dbReference>
<dbReference type="KEGG" id="egt:105954230"/>
<accession>A0A022RLC2</accession>
<dbReference type="AlphaFoldDB" id="A0A022RLC2"/>
<dbReference type="OMA" id="GYLKMAQ"/>
<organism evidence="9 10">
    <name type="scientific">Erythranthe guttata</name>
    <name type="common">Yellow monkey flower</name>
    <name type="synonym">Mimulus guttatus</name>
    <dbReference type="NCBI Taxonomy" id="4155"/>
    <lineage>
        <taxon>Eukaryota</taxon>
        <taxon>Viridiplantae</taxon>
        <taxon>Streptophyta</taxon>
        <taxon>Embryophyta</taxon>
        <taxon>Tracheophyta</taxon>
        <taxon>Spermatophyta</taxon>
        <taxon>Magnoliopsida</taxon>
        <taxon>eudicotyledons</taxon>
        <taxon>Gunneridae</taxon>
        <taxon>Pentapetalae</taxon>
        <taxon>asterids</taxon>
        <taxon>lamiids</taxon>
        <taxon>Lamiales</taxon>
        <taxon>Phrymaceae</taxon>
        <taxon>Erythranthe</taxon>
    </lineage>
</organism>
<keyword evidence="3 5" id="KW-0863">Zinc-finger</keyword>
<protein>
    <recommendedName>
        <fullName evidence="8">C3H1-type domain-containing protein</fullName>
    </recommendedName>
</protein>
<dbReference type="Pfam" id="PF00642">
    <property type="entry name" value="zf-CCCH"/>
    <property type="match status" value="1"/>
</dbReference>
<dbReference type="Gene3D" id="4.10.1000.10">
    <property type="entry name" value="Zinc finger, CCCH-type"/>
    <property type="match status" value="2"/>
</dbReference>
<dbReference type="Proteomes" id="UP000030748">
    <property type="component" value="Unassembled WGS sequence"/>
</dbReference>
<keyword evidence="4 5" id="KW-0862">Zinc</keyword>
<dbReference type="FunFam" id="4.10.1000.10:FF:000001">
    <property type="entry name" value="zinc finger CCCH domain-containing protein 15-like"/>
    <property type="match status" value="1"/>
</dbReference>
<keyword evidence="2" id="KW-0677">Repeat</keyword>
<evidence type="ECO:0000256" key="5">
    <source>
        <dbReference type="PROSITE-ProRule" id="PRU00723"/>
    </source>
</evidence>
<sequence length="333" mass="37461">MQREISISGHEWPDFSSTPAPAPFTGDYDFAALFHPSIFPPEHSPLLDYSNDGSFSSPSMESEDALGSYFPQIQQQQRLHQDLMGRHQKVLFHLSEAAKQAQSLRQENVNLKMANFELKNRLNLLLNGRQFHGVDLGPSFDSVEDGLRKMSMGVEEEGTSENEAVAKSPTSVMDSGLGGQGELERVNLPKSISVRSSGYLKAIRAARKGDDCVKASNQNKTDNETQKVYVKGGKEQPLELEVYNQGMIKTELCNKWQQTGACPYGDNCQFAHGIQELRPVVRHPRYKTEVCRMVLNGVPCPYGHRCHFRHSLTEEEQLTREINSNSLNPMNYR</sequence>
<keyword evidence="1 5" id="KW-0479">Metal-binding</keyword>
<feature type="coiled-coil region" evidence="6">
    <location>
        <begin position="94"/>
        <end position="121"/>
    </location>
</feature>
<feature type="domain" description="C3H1-type" evidence="8">
    <location>
        <begin position="247"/>
        <end position="275"/>
    </location>
</feature>
<dbReference type="GO" id="GO:0003729">
    <property type="term" value="F:mRNA binding"/>
    <property type="evidence" value="ECO:0007669"/>
    <property type="project" value="InterPro"/>
</dbReference>
<dbReference type="PhylomeDB" id="A0A022RLC2"/>
<dbReference type="GO" id="GO:0008270">
    <property type="term" value="F:zinc ion binding"/>
    <property type="evidence" value="ECO:0007669"/>
    <property type="project" value="UniProtKB-KW"/>
</dbReference>
<evidence type="ECO:0000256" key="6">
    <source>
        <dbReference type="SAM" id="Coils"/>
    </source>
</evidence>
<dbReference type="PROSITE" id="PS50103">
    <property type="entry name" value="ZF_C3H1"/>
    <property type="match status" value="2"/>
</dbReference>
<evidence type="ECO:0000256" key="7">
    <source>
        <dbReference type="SAM" id="MobiDB-lite"/>
    </source>
</evidence>
<evidence type="ECO:0000256" key="4">
    <source>
        <dbReference type="ARBA" id="ARBA00022833"/>
    </source>
</evidence>
<dbReference type="STRING" id="4155.A0A022RLC2"/>
<dbReference type="OrthoDB" id="410307at2759"/>
<feature type="zinc finger region" description="C3H1-type" evidence="5">
    <location>
        <begin position="247"/>
        <end position="275"/>
    </location>
</feature>
<dbReference type="PANTHER" id="PTHR12547">
    <property type="entry name" value="CCCH ZINC FINGER/TIS11-RELATED"/>
    <property type="match status" value="1"/>
</dbReference>
<dbReference type="EMBL" id="KI630377">
    <property type="protein sequence ID" value="EYU40814.1"/>
    <property type="molecule type" value="Genomic_DNA"/>
</dbReference>
<dbReference type="SUPFAM" id="SSF90229">
    <property type="entry name" value="CCCH zinc finger"/>
    <property type="match status" value="2"/>
</dbReference>
<feature type="region of interest" description="Disordered" evidence="7">
    <location>
        <begin position="155"/>
        <end position="180"/>
    </location>
</feature>
<dbReference type="eggNOG" id="KOG1677">
    <property type="taxonomic scope" value="Eukaryota"/>
</dbReference>
<dbReference type="FunFam" id="4.10.1000.10:FF:000002">
    <property type="entry name" value="Zinc finger protein 36, C3H1 type-like 1"/>
    <property type="match status" value="1"/>
</dbReference>
<proteinExistence type="predicted"/>
<reference evidence="9 10" key="1">
    <citation type="journal article" date="2013" name="Proc. Natl. Acad. Sci. U.S.A.">
        <title>Fine-scale variation in meiotic recombination in Mimulus inferred from population shotgun sequencing.</title>
        <authorList>
            <person name="Hellsten U."/>
            <person name="Wright K.M."/>
            <person name="Jenkins J."/>
            <person name="Shu S."/>
            <person name="Yuan Y."/>
            <person name="Wessler S.R."/>
            <person name="Schmutz J."/>
            <person name="Willis J.H."/>
            <person name="Rokhsar D.S."/>
        </authorList>
    </citation>
    <scope>NUCLEOTIDE SEQUENCE [LARGE SCALE GENOMIC DNA]</scope>
    <source>
        <strain evidence="10">cv. DUN x IM62</strain>
    </source>
</reference>
<evidence type="ECO:0000256" key="3">
    <source>
        <dbReference type="ARBA" id="ARBA00022771"/>
    </source>
</evidence>
<name>A0A022RLC2_ERYGU</name>
<feature type="zinc finger region" description="C3H1-type" evidence="5">
    <location>
        <begin position="285"/>
        <end position="313"/>
    </location>
</feature>
<evidence type="ECO:0000313" key="9">
    <source>
        <dbReference type="EMBL" id="EYU40814.1"/>
    </source>
</evidence>
<feature type="domain" description="C3H1-type" evidence="8">
    <location>
        <begin position="285"/>
        <end position="313"/>
    </location>
</feature>
<keyword evidence="6" id="KW-0175">Coiled coil</keyword>
<gene>
    <name evidence="9" type="ORF">MIMGU_mgv1a026739mg</name>
</gene>
<evidence type="ECO:0000313" key="10">
    <source>
        <dbReference type="Proteomes" id="UP000030748"/>
    </source>
</evidence>